<keyword evidence="7" id="KW-1185">Reference proteome</keyword>
<evidence type="ECO:0000313" key="7">
    <source>
        <dbReference type="Proteomes" id="UP000433309"/>
    </source>
</evidence>
<feature type="transmembrane region" description="Helical" evidence="4">
    <location>
        <begin position="326"/>
        <end position="346"/>
    </location>
</feature>
<dbReference type="PANTHER" id="PTHR42910">
    <property type="entry name" value="TRANSPORTER SCO4007-RELATED"/>
    <property type="match status" value="1"/>
</dbReference>
<dbReference type="InterPro" id="IPR020846">
    <property type="entry name" value="MFS_dom"/>
</dbReference>
<evidence type="ECO:0000256" key="4">
    <source>
        <dbReference type="SAM" id="Phobius"/>
    </source>
</evidence>
<feature type="transmembrane region" description="Helical" evidence="4">
    <location>
        <begin position="38"/>
        <end position="56"/>
    </location>
</feature>
<keyword evidence="3 4" id="KW-0472">Membrane</keyword>
<keyword evidence="2 4" id="KW-1133">Transmembrane helix</keyword>
<evidence type="ECO:0000313" key="6">
    <source>
        <dbReference type="EMBL" id="MRW91212.1"/>
    </source>
</evidence>
<evidence type="ECO:0000259" key="5">
    <source>
        <dbReference type="PROSITE" id="PS50850"/>
    </source>
</evidence>
<feature type="transmembrane region" description="Helical" evidence="4">
    <location>
        <begin position="352"/>
        <end position="369"/>
    </location>
</feature>
<evidence type="ECO:0000256" key="1">
    <source>
        <dbReference type="ARBA" id="ARBA00022692"/>
    </source>
</evidence>
<feature type="transmembrane region" description="Helical" evidence="4">
    <location>
        <begin position="154"/>
        <end position="174"/>
    </location>
</feature>
<comment type="caution">
    <text evidence="6">The sequence shown here is derived from an EMBL/GenBank/DDBJ whole genome shotgun (WGS) entry which is preliminary data.</text>
</comment>
<dbReference type="Proteomes" id="UP000433309">
    <property type="component" value="Unassembled WGS sequence"/>
</dbReference>
<feature type="transmembrane region" description="Helical" evidence="4">
    <location>
        <begin position="233"/>
        <end position="254"/>
    </location>
</feature>
<reference evidence="6 7" key="1">
    <citation type="submission" date="2019-11" db="EMBL/GenBank/DDBJ databases">
        <title>Novel species isolated from a subtropical stream in China.</title>
        <authorList>
            <person name="Lu H."/>
        </authorList>
    </citation>
    <scope>NUCLEOTIDE SEQUENCE [LARGE SCALE GENOMIC DNA]</scope>
    <source>
        <strain evidence="6 7">FT80W</strain>
    </source>
</reference>
<protein>
    <submittedName>
        <fullName evidence="6">MFS transporter</fullName>
    </submittedName>
</protein>
<dbReference type="PROSITE" id="PS50850">
    <property type="entry name" value="MFS"/>
    <property type="match status" value="1"/>
</dbReference>
<dbReference type="SUPFAM" id="SSF103473">
    <property type="entry name" value="MFS general substrate transporter"/>
    <property type="match status" value="1"/>
</dbReference>
<evidence type="ECO:0000256" key="2">
    <source>
        <dbReference type="ARBA" id="ARBA00022989"/>
    </source>
</evidence>
<evidence type="ECO:0000256" key="3">
    <source>
        <dbReference type="ARBA" id="ARBA00023136"/>
    </source>
</evidence>
<proteinExistence type="predicted"/>
<dbReference type="InterPro" id="IPR011701">
    <property type="entry name" value="MFS"/>
</dbReference>
<dbReference type="CDD" id="cd17324">
    <property type="entry name" value="MFS_NepI_like"/>
    <property type="match status" value="1"/>
</dbReference>
<dbReference type="GO" id="GO:0022857">
    <property type="term" value="F:transmembrane transporter activity"/>
    <property type="evidence" value="ECO:0007669"/>
    <property type="project" value="InterPro"/>
</dbReference>
<organism evidence="6 7">
    <name type="scientific">Duganella guangzhouensis</name>
    <dbReference type="NCBI Taxonomy" id="2666084"/>
    <lineage>
        <taxon>Bacteria</taxon>
        <taxon>Pseudomonadati</taxon>
        <taxon>Pseudomonadota</taxon>
        <taxon>Betaproteobacteria</taxon>
        <taxon>Burkholderiales</taxon>
        <taxon>Oxalobacteraceae</taxon>
        <taxon>Telluria group</taxon>
        <taxon>Duganella</taxon>
    </lineage>
</organism>
<dbReference type="AlphaFoldDB" id="A0A6I2L077"/>
<dbReference type="InterPro" id="IPR036259">
    <property type="entry name" value="MFS_trans_sf"/>
</dbReference>
<name>A0A6I2L077_9BURK</name>
<dbReference type="EMBL" id="WKJK01000007">
    <property type="protein sequence ID" value="MRW91212.1"/>
    <property type="molecule type" value="Genomic_DNA"/>
</dbReference>
<dbReference type="Pfam" id="PF07690">
    <property type="entry name" value="MFS_1"/>
    <property type="match status" value="1"/>
</dbReference>
<dbReference type="Gene3D" id="1.20.1250.20">
    <property type="entry name" value="MFS general substrate transporter like domains"/>
    <property type="match status" value="1"/>
</dbReference>
<sequence>MTLIMAIACGVAVANIYYNQPMLVIMEAAFPGQESIIGLVPTATQLGYALGLLFLVPLGDRIERKRLILTQFAALSVSLIGVALAPDAWSIVAASIVLGVTASVTQQILPFAAELSEPSRRGATIGTVMSGLLCGILLGRVLAGAIGERYGWRAMFWVGLAMAVVMWTILALLLPRSQPKAHTSYATLIKSLFGFWRDLPELRRATITQACVFASFSALWTTLALYLDAEYHLSAQVAGLFGLVGAAGVLFAPIAGKVSDQRGPHVVIKFACFVMVVSWLVLGMWGMIAGLVVGIVALDFGAQSAQVSNQHIIQALRPEARNRLNAILMGGMFLGGAAGSACASLAWKTLGWSGVSALGIALAAIALTVQARRRT</sequence>
<dbReference type="PANTHER" id="PTHR42910:SF1">
    <property type="entry name" value="MAJOR FACILITATOR SUPERFAMILY (MFS) PROFILE DOMAIN-CONTAINING PROTEIN"/>
    <property type="match status" value="1"/>
</dbReference>
<accession>A0A6I2L077</accession>
<feature type="domain" description="Major facilitator superfamily (MFS) profile" evidence="5">
    <location>
        <begin position="1"/>
        <end position="375"/>
    </location>
</feature>
<keyword evidence="1 4" id="KW-0812">Transmembrane</keyword>
<feature type="transmembrane region" description="Helical" evidence="4">
    <location>
        <begin position="207"/>
        <end position="227"/>
    </location>
</feature>
<feature type="transmembrane region" description="Helical" evidence="4">
    <location>
        <begin position="123"/>
        <end position="142"/>
    </location>
</feature>
<gene>
    <name evidence="6" type="ORF">GJ699_14545</name>
</gene>